<accession>A0A1J1LTB9</accession>
<evidence type="ECO:0000259" key="1">
    <source>
        <dbReference type="Pfam" id="PF07883"/>
    </source>
</evidence>
<dbReference type="EMBL" id="CZDF01000172">
    <property type="protein sequence ID" value="CUR35076.1"/>
    <property type="molecule type" value="Genomic_DNA"/>
</dbReference>
<evidence type="ECO:0000313" key="2">
    <source>
        <dbReference type="EMBL" id="CUR35076.1"/>
    </source>
</evidence>
<dbReference type="PANTHER" id="PTHR40112">
    <property type="entry name" value="H2HPP ISOMERASE"/>
    <property type="match status" value="1"/>
</dbReference>
<evidence type="ECO:0000313" key="3">
    <source>
        <dbReference type="Proteomes" id="UP000184315"/>
    </source>
</evidence>
<sequence length="219" mass="24383">MSKFFPVCENIKINSKVELLAFKCGDIILQLASLDPGSTFELHHHPESQMGMVIAGRLEMNINGTKEILEPLQHVYAADSHIPHGSVNLFAETALAFDVKRITNSLPSLTANKAFFKVTPTKDEATNFPCKSALASWFEIIISQIPPQGKIPTQQSTCEQMGIIYNGHLMMSVEKEQRQLKYGEIYYAPPNVVYEGYNPSNEEVTLIKILMPPVSESAL</sequence>
<dbReference type="RefSeq" id="WP_072722004.1">
    <property type="nucleotide sequence ID" value="NZ_LN889813.1"/>
</dbReference>
<protein>
    <recommendedName>
        <fullName evidence="1">Cupin type-2 domain-containing protein</fullName>
    </recommendedName>
</protein>
<dbReference type="Gene3D" id="2.60.120.10">
    <property type="entry name" value="Jelly Rolls"/>
    <property type="match status" value="2"/>
</dbReference>
<dbReference type="InterPro" id="IPR013096">
    <property type="entry name" value="Cupin_2"/>
</dbReference>
<dbReference type="InterPro" id="IPR052535">
    <property type="entry name" value="Bacilysin_H2HPP_isomerase"/>
</dbReference>
<feature type="domain" description="Cupin type-2" evidence="1">
    <location>
        <begin position="32"/>
        <end position="99"/>
    </location>
</feature>
<dbReference type="OrthoDB" id="4105826at2"/>
<name>A0A1J1LTB9_9CYAN</name>
<dbReference type="CDD" id="cd20307">
    <property type="entry name" value="cupin_BacB_N"/>
    <property type="match status" value="1"/>
</dbReference>
<dbReference type="InterPro" id="IPR011051">
    <property type="entry name" value="RmlC_Cupin_sf"/>
</dbReference>
<reference evidence="3" key="1">
    <citation type="submission" date="2015-10" db="EMBL/GenBank/DDBJ databases">
        <authorList>
            <person name="Regsiter A."/>
            <person name="william w."/>
        </authorList>
    </citation>
    <scope>NUCLEOTIDE SEQUENCE [LARGE SCALE GENOMIC DNA]</scope>
</reference>
<dbReference type="AlphaFoldDB" id="A0A1J1LTB9"/>
<dbReference type="PANTHER" id="PTHR40112:SF1">
    <property type="entry name" value="H2HPP ISOMERASE"/>
    <property type="match status" value="1"/>
</dbReference>
<dbReference type="SUPFAM" id="SSF51182">
    <property type="entry name" value="RmlC-like cupins"/>
    <property type="match status" value="1"/>
</dbReference>
<dbReference type="STRING" id="671072.PL9214650515"/>
<organism evidence="2 3">
    <name type="scientific">Planktothrix tepida PCC 9214</name>
    <dbReference type="NCBI Taxonomy" id="671072"/>
    <lineage>
        <taxon>Bacteria</taxon>
        <taxon>Bacillati</taxon>
        <taxon>Cyanobacteriota</taxon>
        <taxon>Cyanophyceae</taxon>
        <taxon>Oscillatoriophycideae</taxon>
        <taxon>Oscillatoriales</taxon>
        <taxon>Microcoleaceae</taxon>
        <taxon>Planktothrix</taxon>
    </lineage>
</organism>
<gene>
    <name evidence="2" type="ORF">PL9214650515</name>
</gene>
<keyword evidence="3" id="KW-1185">Reference proteome</keyword>
<dbReference type="InterPro" id="IPR014710">
    <property type="entry name" value="RmlC-like_jellyroll"/>
</dbReference>
<dbReference type="Proteomes" id="UP000184315">
    <property type="component" value="Unassembled WGS sequence"/>
</dbReference>
<dbReference type="Pfam" id="PF07883">
    <property type="entry name" value="Cupin_2"/>
    <property type="match status" value="1"/>
</dbReference>
<proteinExistence type="predicted"/>
<dbReference type="CDD" id="cd10547">
    <property type="entry name" value="cupin_BacB_C"/>
    <property type="match status" value="1"/>
</dbReference>